<keyword evidence="9" id="KW-1185">Reference proteome</keyword>
<keyword evidence="5 6" id="KW-0408">Iron</keyword>
<name>A0AAV1EEP3_OLDCO</name>
<dbReference type="FunFam" id="2.60.120.330:FF:000005">
    <property type="entry name" value="1-aminocyclopropane-1-carboxylate oxidase homolog 1"/>
    <property type="match status" value="1"/>
</dbReference>
<dbReference type="GO" id="GO:0002238">
    <property type="term" value="P:response to molecule of fungal origin"/>
    <property type="evidence" value="ECO:0007669"/>
    <property type="project" value="UniProtKB-ARBA"/>
</dbReference>
<evidence type="ECO:0000256" key="5">
    <source>
        <dbReference type="ARBA" id="ARBA00023004"/>
    </source>
</evidence>
<evidence type="ECO:0000256" key="4">
    <source>
        <dbReference type="ARBA" id="ARBA00023002"/>
    </source>
</evidence>
<dbReference type="PANTHER" id="PTHR10209:SF884">
    <property type="entry name" value="1-AMINOCYCLOPROPANE-1-CARBOXYLATE OXIDASE HOMOLOG 1-LIKE"/>
    <property type="match status" value="1"/>
</dbReference>
<dbReference type="GO" id="GO:0046872">
    <property type="term" value="F:metal ion binding"/>
    <property type="evidence" value="ECO:0007669"/>
    <property type="project" value="UniProtKB-KW"/>
</dbReference>
<keyword evidence="2 6" id="KW-0479">Metal-binding</keyword>
<dbReference type="SUPFAM" id="SSF51197">
    <property type="entry name" value="Clavaminate synthase-like"/>
    <property type="match status" value="1"/>
</dbReference>
<dbReference type="Gene3D" id="2.60.120.330">
    <property type="entry name" value="B-lactam Antibiotic, Isopenicillin N Synthase, Chain"/>
    <property type="match status" value="1"/>
</dbReference>
<evidence type="ECO:0000256" key="2">
    <source>
        <dbReference type="ARBA" id="ARBA00022723"/>
    </source>
</evidence>
<dbReference type="GO" id="GO:0031418">
    <property type="term" value="F:L-ascorbic acid binding"/>
    <property type="evidence" value="ECO:0007669"/>
    <property type="project" value="UniProtKB-KW"/>
</dbReference>
<evidence type="ECO:0000256" key="1">
    <source>
        <dbReference type="ARBA" id="ARBA00008056"/>
    </source>
</evidence>
<organism evidence="8 9">
    <name type="scientific">Oldenlandia corymbosa var. corymbosa</name>
    <dbReference type="NCBI Taxonomy" id="529605"/>
    <lineage>
        <taxon>Eukaryota</taxon>
        <taxon>Viridiplantae</taxon>
        <taxon>Streptophyta</taxon>
        <taxon>Embryophyta</taxon>
        <taxon>Tracheophyta</taxon>
        <taxon>Spermatophyta</taxon>
        <taxon>Magnoliopsida</taxon>
        <taxon>eudicotyledons</taxon>
        <taxon>Gunneridae</taxon>
        <taxon>Pentapetalae</taxon>
        <taxon>asterids</taxon>
        <taxon>lamiids</taxon>
        <taxon>Gentianales</taxon>
        <taxon>Rubiaceae</taxon>
        <taxon>Rubioideae</taxon>
        <taxon>Spermacoceae</taxon>
        <taxon>Hedyotis-Oldenlandia complex</taxon>
        <taxon>Oldenlandia</taxon>
    </lineage>
</organism>
<evidence type="ECO:0000256" key="3">
    <source>
        <dbReference type="ARBA" id="ARBA00022896"/>
    </source>
</evidence>
<protein>
    <submittedName>
        <fullName evidence="8">OLC1v1019757C2</fullName>
    </submittedName>
</protein>
<dbReference type="Pfam" id="PF03171">
    <property type="entry name" value="2OG-FeII_Oxy"/>
    <property type="match status" value="1"/>
</dbReference>
<dbReference type="AlphaFoldDB" id="A0AAV1EEP3"/>
<evidence type="ECO:0000313" key="8">
    <source>
        <dbReference type="EMBL" id="CAI9118222.1"/>
    </source>
</evidence>
<reference evidence="8" key="1">
    <citation type="submission" date="2023-03" db="EMBL/GenBank/DDBJ databases">
        <authorList>
            <person name="Julca I."/>
        </authorList>
    </citation>
    <scope>NUCLEOTIDE SEQUENCE</scope>
</reference>
<dbReference type="PANTHER" id="PTHR10209">
    <property type="entry name" value="OXIDOREDUCTASE, 2OG-FE II OXYGENASE FAMILY PROTEIN"/>
    <property type="match status" value="1"/>
</dbReference>
<dbReference type="Proteomes" id="UP001161247">
    <property type="component" value="Chromosome 9"/>
</dbReference>
<dbReference type="GO" id="GO:0009805">
    <property type="term" value="P:coumarin biosynthetic process"/>
    <property type="evidence" value="ECO:0007669"/>
    <property type="project" value="UniProtKB-ARBA"/>
</dbReference>
<evidence type="ECO:0000256" key="6">
    <source>
        <dbReference type="RuleBase" id="RU003682"/>
    </source>
</evidence>
<proteinExistence type="inferred from homology"/>
<dbReference type="PROSITE" id="PS51471">
    <property type="entry name" value="FE2OG_OXY"/>
    <property type="match status" value="1"/>
</dbReference>
<accession>A0AAV1EEP3</accession>
<dbReference type="InterPro" id="IPR005123">
    <property type="entry name" value="Oxoglu/Fe-dep_dioxygenase_dom"/>
</dbReference>
<dbReference type="InterPro" id="IPR044861">
    <property type="entry name" value="IPNS-like_FE2OG_OXY"/>
</dbReference>
<dbReference type="Pfam" id="PF14226">
    <property type="entry name" value="DIOX_N"/>
    <property type="match status" value="1"/>
</dbReference>
<dbReference type="EMBL" id="OX459126">
    <property type="protein sequence ID" value="CAI9118222.1"/>
    <property type="molecule type" value="Genomic_DNA"/>
</dbReference>
<keyword evidence="3" id="KW-0847">Vitamin C</keyword>
<sequence length="372" mass="42233">MVETRSENRDRLSELKAFDSTKAGVKGLVDSGLQKVPSIFIHDGLRAENLAQPGKSHLSVPVIDISGVKMNADLRREIVEKVGEASEKWGFFQIVNHGIPSSVTEEIVEGVRKFHEMDSEVKKQYYSRDPTKSFRFISNFDLYQGPRTQWRDTMECNIAPNPPNPEDLPDVCRYYNWCRDAMFKYSKCVMELGNTLFEILSEALGLESKYFKNMGCSGGIYLLGQYYPACPEPELTLGFSSHTDSGFITILHQDQLGGLQVLYENQWVDVPPLPGALVINIADLLQLITNDKFKSAHHRVLSRKNGPRISVACLLRTHLEEGDEPKLYGPIKELCSEENPPIYREITVKEYIMHRYKTGLDGSFPLLPFKLH</sequence>
<evidence type="ECO:0000259" key="7">
    <source>
        <dbReference type="PROSITE" id="PS51471"/>
    </source>
</evidence>
<keyword evidence="4 6" id="KW-0560">Oxidoreductase</keyword>
<comment type="similarity">
    <text evidence="1 6">Belongs to the iron/ascorbate-dependent oxidoreductase family.</text>
</comment>
<dbReference type="InterPro" id="IPR027443">
    <property type="entry name" value="IPNS-like_sf"/>
</dbReference>
<gene>
    <name evidence="8" type="ORF">OLC1_LOCUS24141</name>
</gene>
<dbReference type="GO" id="GO:0016706">
    <property type="term" value="F:2-oxoglutarate-dependent dioxygenase activity"/>
    <property type="evidence" value="ECO:0007669"/>
    <property type="project" value="UniProtKB-ARBA"/>
</dbReference>
<dbReference type="InterPro" id="IPR026992">
    <property type="entry name" value="DIOX_N"/>
</dbReference>
<evidence type="ECO:0000313" key="9">
    <source>
        <dbReference type="Proteomes" id="UP001161247"/>
    </source>
</evidence>
<feature type="domain" description="Fe2OG dioxygenase" evidence="7">
    <location>
        <begin position="218"/>
        <end position="319"/>
    </location>
</feature>